<feature type="compositionally biased region" description="Polar residues" evidence="1">
    <location>
        <begin position="89"/>
        <end position="108"/>
    </location>
</feature>
<name>A0A674NEC5_TAKRU</name>
<evidence type="ECO:0000313" key="2">
    <source>
        <dbReference type="Ensembl" id="ENSTRUP00000072009.1"/>
    </source>
</evidence>
<evidence type="ECO:0000313" key="3">
    <source>
        <dbReference type="Proteomes" id="UP000005226"/>
    </source>
</evidence>
<dbReference type="Ensembl" id="ENSTRUT00000072371.1">
    <property type="protein sequence ID" value="ENSTRUP00000072009.1"/>
    <property type="gene ID" value="ENSTRUG00000033446.1"/>
</dbReference>
<dbReference type="AlphaFoldDB" id="A0A674NEC5"/>
<dbReference type="Proteomes" id="UP000005226">
    <property type="component" value="Chromosome 1"/>
</dbReference>
<reference evidence="2" key="3">
    <citation type="submission" date="2025-09" db="UniProtKB">
        <authorList>
            <consortium name="Ensembl"/>
        </authorList>
    </citation>
    <scope>IDENTIFICATION</scope>
</reference>
<reference evidence="2 3" key="1">
    <citation type="journal article" date="2011" name="Genome Biol. Evol.">
        <title>Integration of the genetic map and genome assembly of fugu facilitates insights into distinct features of genome evolution in teleosts and mammals.</title>
        <authorList>
            <person name="Kai W."/>
            <person name="Kikuchi K."/>
            <person name="Tohari S."/>
            <person name="Chew A.K."/>
            <person name="Tay A."/>
            <person name="Fujiwara A."/>
            <person name="Hosoya S."/>
            <person name="Suetake H."/>
            <person name="Naruse K."/>
            <person name="Brenner S."/>
            <person name="Suzuki Y."/>
            <person name="Venkatesh B."/>
        </authorList>
    </citation>
    <scope>NUCLEOTIDE SEQUENCE [LARGE SCALE GENOMIC DNA]</scope>
</reference>
<dbReference type="InParanoid" id="A0A674NEC5"/>
<keyword evidence="3" id="KW-1185">Reference proteome</keyword>
<proteinExistence type="predicted"/>
<protein>
    <submittedName>
        <fullName evidence="2">Uncharacterized protein</fullName>
    </submittedName>
</protein>
<feature type="region of interest" description="Disordered" evidence="1">
    <location>
        <begin position="86"/>
        <end position="108"/>
    </location>
</feature>
<organism evidence="2 3">
    <name type="scientific">Takifugu rubripes</name>
    <name type="common">Japanese pufferfish</name>
    <name type="synonym">Fugu rubripes</name>
    <dbReference type="NCBI Taxonomy" id="31033"/>
    <lineage>
        <taxon>Eukaryota</taxon>
        <taxon>Metazoa</taxon>
        <taxon>Chordata</taxon>
        <taxon>Craniata</taxon>
        <taxon>Vertebrata</taxon>
        <taxon>Euteleostomi</taxon>
        <taxon>Actinopterygii</taxon>
        <taxon>Neopterygii</taxon>
        <taxon>Teleostei</taxon>
        <taxon>Neoteleostei</taxon>
        <taxon>Acanthomorphata</taxon>
        <taxon>Eupercaria</taxon>
        <taxon>Tetraodontiformes</taxon>
        <taxon>Tetradontoidea</taxon>
        <taxon>Tetraodontidae</taxon>
        <taxon>Takifugu</taxon>
    </lineage>
</organism>
<accession>A0A674NEC5</accession>
<sequence>QESRSVKLFSFPSICSSERSSADTERVRWRSSGSKLMENISEKSVSALPGLWSISSMSESLWWKEPSPYTDFPGELAFGLVCEEMPESESGSSAIRSCLSNASPGDRL</sequence>
<evidence type="ECO:0000256" key="1">
    <source>
        <dbReference type="SAM" id="MobiDB-lite"/>
    </source>
</evidence>
<reference evidence="2" key="2">
    <citation type="submission" date="2025-08" db="UniProtKB">
        <authorList>
            <consortium name="Ensembl"/>
        </authorList>
    </citation>
    <scope>IDENTIFICATION</scope>
</reference>